<dbReference type="SUPFAM" id="SSF55326">
    <property type="entry name" value="PurM N-terminal domain-like"/>
    <property type="match status" value="1"/>
</dbReference>
<dbReference type="Gene3D" id="3.90.650.10">
    <property type="entry name" value="PurM-like C-terminal domain"/>
    <property type="match status" value="1"/>
</dbReference>
<dbReference type="Pfam" id="PF00586">
    <property type="entry name" value="AIRS"/>
    <property type="match status" value="1"/>
</dbReference>
<dbReference type="PANTHER" id="PTHR30270:SF0">
    <property type="entry name" value="THIAMINE-MONOPHOSPHATE KINASE"/>
    <property type="match status" value="1"/>
</dbReference>
<dbReference type="Pfam" id="PF02769">
    <property type="entry name" value="AIRS_C"/>
    <property type="match status" value="1"/>
</dbReference>
<feature type="domain" description="PurM-like N-terminal" evidence="1">
    <location>
        <begin position="1"/>
        <end position="94"/>
    </location>
</feature>
<protein>
    <recommendedName>
        <fullName evidence="4">PurM-like N-terminal domain-containing protein</fullName>
    </recommendedName>
</protein>
<dbReference type="AlphaFoldDB" id="X1A624"/>
<organism evidence="3">
    <name type="scientific">marine sediment metagenome</name>
    <dbReference type="NCBI Taxonomy" id="412755"/>
    <lineage>
        <taxon>unclassified sequences</taxon>
        <taxon>metagenomes</taxon>
        <taxon>ecological metagenomes</taxon>
    </lineage>
</organism>
<dbReference type="InterPro" id="IPR006283">
    <property type="entry name" value="ThiL-like"/>
</dbReference>
<dbReference type="SUPFAM" id="SSF56042">
    <property type="entry name" value="PurM C-terminal domain-like"/>
    <property type="match status" value="1"/>
</dbReference>
<dbReference type="InterPro" id="IPR036676">
    <property type="entry name" value="PurM-like_C_sf"/>
</dbReference>
<dbReference type="InterPro" id="IPR010918">
    <property type="entry name" value="PurM-like_C_dom"/>
</dbReference>
<dbReference type="PIRSF" id="PIRSF005303">
    <property type="entry name" value="Thiam_monoph_kin"/>
    <property type="match status" value="1"/>
</dbReference>
<dbReference type="HAMAP" id="MF_02128">
    <property type="entry name" value="TMP_kinase"/>
    <property type="match status" value="1"/>
</dbReference>
<dbReference type="EMBL" id="BART01012123">
    <property type="protein sequence ID" value="GAG77189.1"/>
    <property type="molecule type" value="Genomic_DNA"/>
</dbReference>
<evidence type="ECO:0000259" key="1">
    <source>
        <dbReference type="Pfam" id="PF00586"/>
    </source>
</evidence>
<dbReference type="PANTHER" id="PTHR30270">
    <property type="entry name" value="THIAMINE-MONOPHOSPHATE KINASE"/>
    <property type="match status" value="1"/>
</dbReference>
<evidence type="ECO:0008006" key="4">
    <source>
        <dbReference type="Google" id="ProtNLM"/>
    </source>
</evidence>
<accession>X1A624</accession>
<proteinExistence type="inferred from homology"/>
<sequence>VDSFVQDVHFPSGIAPWNELGWKALAANLSDIAAMGGAPRYALVSLALPDNTEVDDVTALYTGMLELAREYRVAIVGGDIVSAPLVVITITILGSTKDRDKHILTRSAAEPGELVAVTGELGTAAAGLEMLTKKLQFDPQATACLDRAFLHPYPRIAEGQLLVEQGVKTAIDLSDGLISDLNQICKSSQVSARVEIDRVPIEPIVKAQFSEKALELALSGGEDYELLFTARAEVIDKVKRAAACPITVIGEIVAGKEGVTLVDSQGNPFNLGKTGWEHFIT</sequence>
<comment type="caution">
    <text evidence="3">The sequence shown here is derived from an EMBL/GenBank/DDBJ whole genome shotgun (WGS) entry which is preliminary data.</text>
</comment>
<feature type="non-terminal residue" evidence="3">
    <location>
        <position position="281"/>
    </location>
</feature>
<dbReference type="InterPro" id="IPR036921">
    <property type="entry name" value="PurM-like_N_sf"/>
</dbReference>
<reference evidence="3" key="1">
    <citation type="journal article" date="2014" name="Front. Microbiol.">
        <title>High frequency of phylogenetically diverse reductive dehalogenase-homologous genes in deep subseafloor sedimentary metagenomes.</title>
        <authorList>
            <person name="Kawai M."/>
            <person name="Futagami T."/>
            <person name="Toyoda A."/>
            <person name="Takaki Y."/>
            <person name="Nishi S."/>
            <person name="Hori S."/>
            <person name="Arai W."/>
            <person name="Tsubouchi T."/>
            <person name="Morono Y."/>
            <person name="Uchiyama I."/>
            <person name="Ito T."/>
            <person name="Fujiyama A."/>
            <person name="Inagaki F."/>
            <person name="Takami H."/>
        </authorList>
    </citation>
    <scope>NUCLEOTIDE SEQUENCE</scope>
    <source>
        <strain evidence="3">Expedition CK06-06</strain>
    </source>
</reference>
<gene>
    <name evidence="3" type="ORF">S01H4_25469</name>
</gene>
<name>X1A624_9ZZZZ</name>
<evidence type="ECO:0000259" key="2">
    <source>
        <dbReference type="Pfam" id="PF02769"/>
    </source>
</evidence>
<dbReference type="GO" id="GO:0009030">
    <property type="term" value="F:thiamine-phosphate kinase activity"/>
    <property type="evidence" value="ECO:0007669"/>
    <property type="project" value="InterPro"/>
</dbReference>
<dbReference type="InterPro" id="IPR016188">
    <property type="entry name" value="PurM-like_N"/>
</dbReference>
<dbReference type="CDD" id="cd02194">
    <property type="entry name" value="ThiL"/>
    <property type="match status" value="1"/>
</dbReference>
<feature type="non-terminal residue" evidence="3">
    <location>
        <position position="1"/>
    </location>
</feature>
<evidence type="ECO:0000313" key="3">
    <source>
        <dbReference type="EMBL" id="GAG77189.1"/>
    </source>
</evidence>
<dbReference type="Gene3D" id="3.30.1330.10">
    <property type="entry name" value="PurM-like, N-terminal domain"/>
    <property type="match status" value="1"/>
</dbReference>
<feature type="domain" description="PurM-like C-terminal" evidence="2">
    <location>
        <begin position="110"/>
        <end position="259"/>
    </location>
</feature>
<dbReference type="NCBIfam" id="TIGR01379">
    <property type="entry name" value="thiL"/>
    <property type="match status" value="1"/>
</dbReference>
<dbReference type="GO" id="GO:0009228">
    <property type="term" value="P:thiamine biosynthetic process"/>
    <property type="evidence" value="ECO:0007669"/>
    <property type="project" value="InterPro"/>
</dbReference>